<protein>
    <recommendedName>
        <fullName evidence="4">DUF4231 domain-containing protein</fullName>
    </recommendedName>
</protein>
<keyword evidence="1" id="KW-0812">Transmembrane</keyword>
<evidence type="ECO:0000256" key="1">
    <source>
        <dbReference type="SAM" id="Phobius"/>
    </source>
</evidence>
<dbReference type="Proteomes" id="UP001379533">
    <property type="component" value="Chromosome"/>
</dbReference>
<name>A0ABZ2KL56_9BACT</name>
<reference evidence="2 3" key="1">
    <citation type="submission" date="2021-12" db="EMBL/GenBank/DDBJ databases">
        <title>Discovery of the Pendulisporaceae a myxobacterial family with distinct sporulation behavior and unique specialized metabolism.</title>
        <authorList>
            <person name="Garcia R."/>
            <person name="Popoff A."/>
            <person name="Bader C.D."/>
            <person name="Loehr J."/>
            <person name="Walesch S."/>
            <person name="Walt C."/>
            <person name="Boldt J."/>
            <person name="Bunk B."/>
            <person name="Haeckl F.J.F.P.J."/>
            <person name="Gunesch A.P."/>
            <person name="Birkelbach J."/>
            <person name="Nuebel U."/>
            <person name="Pietschmann T."/>
            <person name="Bach T."/>
            <person name="Mueller R."/>
        </authorList>
    </citation>
    <scope>NUCLEOTIDE SEQUENCE [LARGE SCALE GENOMIC DNA]</scope>
    <source>
        <strain evidence="2 3">MSr12523</strain>
    </source>
</reference>
<keyword evidence="3" id="KW-1185">Reference proteome</keyword>
<keyword evidence="1" id="KW-1133">Transmembrane helix</keyword>
<dbReference type="RefSeq" id="WP_394850030.1">
    <property type="nucleotide sequence ID" value="NZ_CP089982.1"/>
</dbReference>
<evidence type="ECO:0000313" key="2">
    <source>
        <dbReference type="EMBL" id="WXA99392.1"/>
    </source>
</evidence>
<gene>
    <name evidence="2" type="ORF">LZC95_21545</name>
</gene>
<feature type="transmembrane region" description="Helical" evidence="1">
    <location>
        <begin position="28"/>
        <end position="45"/>
    </location>
</feature>
<feature type="transmembrane region" description="Helical" evidence="1">
    <location>
        <begin position="51"/>
        <end position="69"/>
    </location>
</feature>
<evidence type="ECO:0000313" key="3">
    <source>
        <dbReference type="Proteomes" id="UP001379533"/>
    </source>
</evidence>
<organism evidence="2 3">
    <name type="scientific">Pendulispora brunnea</name>
    <dbReference type="NCBI Taxonomy" id="2905690"/>
    <lineage>
        <taxon>Bacteria</taxon>
        <taxon>Pseudomonadati</taxon>
        <taxon>Myxococcota</taxon>
        <taxon>Myxococcia</taxon>
        <taxon>Myxococcales</taxon>
        <taxon>Sorangiineae</taxon>
        <taxon>Pendulisporaceae</taxon>
        <taxon>Pendulispora</taxon>
    </lineage>
</organism>
<dbReference type="EMBL" id="CP089982">
    <property type="protein sequence ID" value="WXA99392.1"/>
    <property type="molecule type" value="Genomic_DNA"/>
</dbReference>
<sequence>MEQEQAKYAAWIHELETRRETLERNLRYFDYMVPVAAVLAPFGLFASKWVALGIIAVGIVIAAIGRYLIMMYRWDYKLQIERAHSDAQRLAEYRAAPHKFDLPQDADDEERARYAKHRIPRRAVWR</sequence>
<keyword evidence="1" id="KW-0472">Membrane</keyword>
<accession>A0ABZ2KL56</accession>
<evidence type="ECO:0008006" key="4">
    <source>
        <dbReference type="Google" id="ProtNLM"/>
    </source>
</evidence>
<proteinExistence type="predicted"/>